<reference evidence="3" key="1">
    <citation type="submission" date="2019-02" db="EMBL/GenBank/DDBJ databases">
        <authorList>
            <person name="Li S.-H."/>
        </authorList>
    </citation>
    <scope>NUCLEOTIDE SEQUENCE</scope>
    <source>
        <strain evidence="3">IMCC11814</strain>
    </source>
</reference>
<sequence length="465" mass="47223">MFIFPVKKLAGVLVMAAASLGNVAFATSFSVSQSITVSGVTSGSGSGSGTATLDAVAGTLTLNLTTTTVTGFTDTTTNTVATITGVFSTDNLSGVSGSSQLINCTNNGGLVNGCGSVTSAFGTDFLADPITFDLSPLGMTTFAVRDTNSGATIEQSITLVTGGTPPPGPPATIDFTGGGPTQYTFDPGDGSSVSLNIVASSGSVTQGSSGLGNHTATLDDGALDNYWTGSTRETLSFTFSEVVVLDSIAFDLFEPIATSERAELSLNGGGVTTIDENNASRTGGDLSNWEYSVEQEVTSFSVSTPNRGAIGNSTFRINSLVVSSVAPVDSDEDGLIDEVETGTGVFIDASDTGSDPNNPDSDADGVLDGTEIALGIDPNNADSDDDGVSDGAEIAAGTDPAVSQFPCDVDSIAGRSVGDLLLLQQHLLNSAVLSANEQIVCDLDFDGTLSLPDFQLLQQEVLQQP</sequence>
<evidence type="ECO:0000313" key="4">
    <source>
        <dbReference type="Proteomes" id="UP001143304"/>
    </source>
</evidence>
<name>A0ABT3TB01_9GAMM</name>
<keyword evidence="4" id="KW-1185">Reference proteome</keyword>
<evidence type="ECO:0000256" key="1">
    <source>
        <dbReference type="SAM" id="MobiDB-lite"/>
    </source>
</evidence>
<dbReference type="RefSeq" id="WP_279251007.1">
    <property type="nucleotide sequence ID" value="NZ_SHNO01000003.1"/>
</dbReference>
<feature type="region of interest" description="Disordered" evidence="1">
    <location>
        <begin position="347"/>
        <end position="367"/>
    </location>
</feature>
<proteinExistence type="predicted"/>
<protein>
    <recommendedName>
        <fullName evidence="5">Dockerin domain-containing protein</fullName>
    </recommendedName>
</protein>
<evidence type="ECO:0000313" key="3">
    <source>
        <dbReference type="EMBL" id="MCX2979219.1"/>
    </source>
</evidence>
<evidence type="ECO:0000256" key="2">
    <source>
        <dbReference type="SAM" id="SignalP"/>
    </source>
</evidence>
<dbReference type="Proteomes" id="UP001143304">
    <property type="component" value="Unassembled WGS sequence"/>
</dbReference>
<gene>
    <name evidence="3" type="ORF">EYC82_17910</name>
</gene>
<feature type="compositionally biased region" description="Polar residues" evidence="1">
    <location>
        <begin position="351"/>
        <end position="360"/>
    </location>
</feature>
<dbReference type="PROSITE" id="PS00018">
    <property type="entry name" value="EF_HAND_1"/>
    <property type="match status" value="1"/>
</dbReference>
<dbReference type="InterPro" id="IPR018247">
    <property type="entry name" value="EF_Hand_1_Ca_BS"/>
</dbReference>
<evidence type="ECO:0008006" key="5">
    <source>
        <dbReference type="Google" id="ProtNLM"/>
    </source>
</evidence>
<feature type="chain" id="PRO_5046861805" description="Dockerin domain-containing protein" evidence="2">
    <location>
        <begin position="27"/>
        <end position="465"/>
    </location>
</feature>
<dbReference type="EMBL" id="SHNO01000003">
    <property type="protein sequence ID" value="MCX2979219.1"/>
    <property type="molecule type" value="Genomic_DNA"/>
</dbReference>
<organism evidence="3 4">
    <name type="scientific">Candidatus Marimicrobium litorale</name>
    <dbReference type="NCBI Taxonomy" id="2518991"/>
    <lineage>
        <taxon>Bacteria</taxon>
        <taxon>Pseudomonadati</taxon>
        <taxon>Pseudomonadota</taxon>
        <taxon>Gammaproteobacteria</taxon>
        <taxon>Cellvibrionales</taxon>
        <taxon>Halieaceae</taxon>
        <taxon>Marimicrobium</taxon>
    </lineage>
</organism>
<accession>A0ABT3TB01</accession>
<keyword evidence="2" id="KW-0732">Signal</keyword>
<comment type="caution">
    <text evidence="3">The sequence shown here is derived from an EMBL/GenBank/DDBJ whole genome shotgun (WGS) entry which is preliminary data.</text>
</comment>
<feature type="signal peptide" evidence="2">
    <location>
        <begin position="1"/>
        <end position="26"/>
    </location>
</feature>